<evidence type="ECO:0000313" key="1">
    <source>
        <dbReference type="EMBL" id="ASJ24654.1"/>
    </source>
</evidence>
<name>A0A248LJL6_9NEIS</name>
<dbReference type="GO" id="GO:0004177">
    <property type="term" value="F:aminopeptidase activity"/>
    <property type="evidence" value="ECO:0007669"/>
    <property type="project" value="TreeGrafter"/>
</dbReference>
<dbReference type="RefSeq" id="WP_161493520.1">
    <property type="nucleotide sequence ID" value="NZ_CP022115.1"/>
</dbReference>
<organism evidence="1 2">
    <name type="scientific">Laribacter hongkongensis</name>
    <dbReference type="NCBI Taxonomy" id="168471"/>
    <lineage>
        <taxon>Bacteria</taxon>
        <taxon>Pseudomonadati</taxon>
        <taxon>Pseudomonadota</taxon>
        <taxon>Betaproteobacteria</taxon>
        <taxon>Neisseriales</taxon>
        <taxon>Aquaspirillaceae</taxon>
        <taxon>Laribacter</taxon>
    </lineage>
</organism>
<dbReference type="InterPro" id="IPR042252">
    <property type="entry name" value="MtfA_N"/>
</dbReference>
<sequence length="272" mass="30732">MFDFWRRRKIDKLVAGEPLPRDDWARLVEPMPILAGLTRPEWQALYQRAAWFFADKEFGAPDDLEVSADMALVIAAQAALPILALDIDSYHDWKGVVVYPDAFITREAWGDEFGLVHEDEQVLVGQARGDGPLLLSWPDSAQSPLLDGWNVVIHECAHKLDMQTGAANGCPALHSGMKQAAWAEAFGRAYDTFCTEVEHGTAGWLDPYASESPAEFFAVLSEYFFEAPHWIQEHMPAVFGQLRLFYRQDPSRRLPRLPLTVIWPDAVRHAPM</sequence>
<dbReference type="PANTHER" id="PTHR30164:SF2">
    <property type="entry name" value="PROTEIN MTFA"/>
    <property type="match status" value="1"/>
</dbReference>
<dbReference type="GO" id="GO:0005829">
    <property type="term" value="C:cytosol"/>
    <property type="evidence" value="ECO:0007669"/>
    <property type="project" value="TreeGrafter"/>
</dbReference>
<dbReference type="Pfam" id="PF06167">
    <property type="entry name" value="Peptidase_M90"/>
    <property type="match status" value="1"/>
</dbReference>
<proteinExistence type="predicted"/>
<dbReference type="SUPFAM" id="SSF55486">
    <property type="entry name" value="Metalloproteases ('zincins'), catalytic domain"/>
    <property type="match status" value="1"/>
</dbReference>
<dbReference type="CDD" id="cd20169">
    <property type="entry name" value="Peptidase_M90_mtfA"/>
    <property type="match status" value="1"/>
</dbReference>
<dbReference type="PANTHER" id="PTHR30164">
    <property type="entry name" value="MTFA PEPTIDASE"/>
    <property type="match status" value="1"/>
</dbReference>
<dbReference type="EMBL" id="CP022115">
    <property type="protein sequence ID" value="ASJ24654.1"/>
    <property type="molecule type" value="Genomic_DNA"/>
</dbReference>
<dbReference type="GO" id="GO:0008237">
    <property type="term" value="F:metallopeptidase activity"/>
    <property type="evidence" value="ECO:0007669"/>
    <property type="project" value="InterPro"/>
</dbReference>
<dbReference type="Proteomes" id="UP000197424">
    <property type="component" value="Chromosome"/>
</dbReference>
<protein>
    <submittedName>
        <fullName evidence="1">DUF980 domain containing protein</fullName>
    </submittedName>
</protein>
<dbReference type="FunFam" id="3.40.390.10:FF:000012">
    <property type="entry name" value="Protein MtfA"/>
    <property type="match status" value="1"/>
</dbReference>
<dbReference type="InterPro" id="IPR024079">
    <property type="entry name" value="MetalloPept_cat_dom_sf"/>
</dbReference>
<accession>A0A248LJL6</accession>
<gene>
    <name evidence="1" type="ORF">LHGZ1_1823</name>
</gene>
<dbReference type="InterPro" id="IPR010384">
    <property type="entry name" value="MtfA_fam"/>
</dbReference>
<reference evidence="2" key="1">
    <citation type="submission" date="2017-06" db="EMBL/GenBank/DDBJ databases">
        <title>Whole genome sequence of Laribacter hongkongensis LHGZ1.</title>
        <authorList>
            <person name="Chen D."/>
            <person name="Wu H."/>
            <person name="Chen J."/>
        </authorList>
    </citation>
    <scope>NUCLEOTIDE SEQUENCE [LARGE SCALE GENOMIC DNA]</scope>
    <source>
        <strain evidence="2">LHGZ1</strain>
    </source>
</reference>
<evidence type="ECO:0000313" key="2">
    <source>
        <dbReference type="Proteomes" id="UP000197424"/>
    </source>
</evidence>
<dbReference type="AlphaFoldDB" id="A0A248LJL6"/>
<dbReference type="Gene3D" id="3.40.390.10">
    <property type="entry name" value="Collagenase (Catalytic Domain)"/>
    <property type="match status" value="1"/>
</dbReference>
<dbReference type="Gene3D" id="1.10.472.150">
    <property type="entry name" value="Glucose-regulated metallo-peptidase M90, N-terminal domain"/>
    <property type="match status" value="1"/>
</dbReference>